<name>G3MAI5_9CAUD</name>
<evidence type="ECO:0000313" key="2">
    <source>
        <dbReference type="Proteomes" id="UP000009273"/>
    </source>
</evidence>
<proteinExistence type="predicted"/>
<dbReference type="RefSeq" id="YP_009015747.1">
    <property type="nucleotide sequence ID" value="NC_023719.1"/>
</dbReference>
<accession>G3MAI5</accession>
<protein>
    <submittedName>
        <fullName evidence="1">Gp444</fullName>
    </submittedName>
</protein>
<dbReference type="GeneID" id="18563658"/>
<reference evidence="1 2" key="1">
    <citation type="submission" date="2011-09" db="EMBL/GenBank/DDBJ databases">
        <authorList>
            <person name="Pope W.H."/>
            <person name="Pedulla M.L."/>
            <person name="Ford M.E."/>
            <person name="Peebles C.L."/>
            <person name="Hatfull G.H."/>
            <person name="Hendrix R.W."/>
        </authorList>
    </citation>
    <scope>NUCLEOTIDE SEQUENCE [LARGE SCALE GENOMIC DNA]</scope>
    <source>
        <strain evidence="1">G</strain>
    </source>
</reference>
<keyword evidence="2" id="KW-1185">Reference proteome</keyword>
<evidence type="ECO:0000313" key="1">
    <source>
        <dbReference type="EMBL" id="AEO93702.1"/>
    </source>
</evidence>
<dbReference type="Proteomes" id="UP000009273">
    <property type="component" value="Segment"/>
</dbReference>
<gene>
    <name evidence="1" type="primary">444</name>
    <name evidence="1" type="ORF">G_444</name>
</gene>
<dbReference type="KEGG" id="vg:18563658"/>
<sequence length="221" mass="26219">MELQLRGLNIQAHSHIVGKIEEIKKYCDSFTEQSFNDAGKLEIKLLFKKNRDFRQLNLELISKRKKYFLQSLQIEDGKIYNSLYSENGEALQISLGLIRELSKITDFFYLSDHKLDFDIDKIYCRDNLCPFCESKMNKKEEYLSYSVTPNIEVYECINNCYKLSRSKNKIEMSGNFQIIGQNHYVDLDESIEERIKALKEISEEIDYWREGDRYLAEILKK</sequence>
<dbReference type="EMBL" id="JN638751">
    <property type="protein sequence ID" value="AEO93702.1"/>
    <property type="molecule type" value="Genomic_DNA"/>
</dbReference>
<organism evidence="1 2">
    <name type="scientific">Bacillus phage G</name>
    <dbReference type="NCBI Taxonomy" id="2884420"/>
    <lineage>
        <taxon>Viruses</taxon>
        <taxon>Duplodnaviria</taxon>
        <taxon>Heunggongvirae</taxon>
        <taxon>Uroviricota</taxon>
        <taxon>Caudoviricetes</taxon>
        <taxon>Donellivirus</taxon>
        <taxon>Donellivirus gee</taxon>
    </lineage>
</organism>